<keyword evidence="3" id="KW-1185">Reference proteome</keyword>
<dbReference type="Proteomes" id="UP000265520">
    <property type="component" value="Unassembled WGS sequence"/>
</dbReference>
<dbReference type="AlphaFoldDB" id="A0A392U3N8"/>
<evidence type="ECO:0000256" key="1">
    <source>
        <dbReference type="SAM" id="MobiDB-lite"/>
    </source>
</evidence>
<comment type="caution">
    <text evidence="2">The sequence shown here is derived from an EMBL/GenBank/DDBJ whole genome shotgun (WGS) entry which is preliminary data.</text>
</comment>
<accession>A0A392U3N8</accession>
<protein>
    <submittedName>
        <fullName evidence="2">Uncharacterized protein</fullName>
    </submittedName>
</protein>
<evidence type="ECO:0000313" key="3">
    <source>
        <dbReference type="Proteomes" id="UP000265520"/>
    </source>
</evidence>
<sequence>RVAQTCLRVAQQPEKKWKRIARGAAGAARGTTGAARGTGIREESCAWRSRAARGA</sequence>
<proteinExistence type="predicted"/>
<dbReference type="EMBL" id="LXQA010707153">
    <property type="protein sequence ID" value="MCI67026.1"/>
    <property type="molecule type" value="Genomic_DNA"/>
</dbReference>
<name>A0A392U3N8_9FABA</name>
<evidence type="ECO:0000313" key="2">
    <source>
        <dbReference type="EMBL" id="MCI67026.1"/>
    </source>
</evidence>
<reference evidence="2 3" key="1">
    <citation type="journal article" date="2018" name="Front. Plant Sci.">
        <title>Red Clover (Trifolium pratense) and Zigzag Clover (T. medium) - A Picture of Genomic Similarities and Differences.</title>
        <authorList>
            <person name="Dluhosova J."/>
            <person name="Istvanek J."/>
            <person name="Nedelnik J."/>
            <person name="Repkova J."/>
        </authorList>
    </citation>
    <scope>NUCLEOTIDE SEQUENCE [LARGE SCALE GENOMIC DNA]</scope>
    <source>
        <strain evidence="3">cv. 10/8</strain>
        <tissue evidence="2">Leaf</tissue>
    </source>
</reference>
<feature type="region of interest" description="Disordered" evidence="1">
    <location>
        <begin position="18"/>
        <end position="55"/>
    </location>
</feature>
<organism evidence="2 3">
    <name type="scientific">Trifolium medium</name>
    <dbReference type="NCBI Taxonomy" id="97028"/>
    <lineage>
        <taxon>Eukaryota</taxon>
        <taxon>Viridiplantae</taxon>
        <taxon>Streptophyta</taxon>
        <taxon>Embryophyta</taxon>
        <taxon>Tracheophyta</taxon>
        <taxon>Spermatophyta</taxon>
        <taxon>Magnoliopsida</taxon>
        <taxon>eudicotyledons</taxon>
        <taxon>Gunneridae</taxon>
        <taxon>Pentapetalae</taxon>
        <taxon>rosids</taxon>
        <taxon>fabids</taxon>
        <taxon>Fabales</taxon>
        <taxon>Fabaceae</taxon>
        <taxon>Papilionoideae</taxon>
        <taxon>50 kb inversion clade</taxon>
        <taxon>NPAAA clade</taxon>
        <taxon>Hologalegina</taxon>
        <taxon>IRL clade</taxon>
        <taxon>Trifolieae</taxon>
        <taxon>Trifolium</taxon>
    </lineage>
</organism>
<feature type="compositionally biased region" description="Low complexity" evidence="1">
    <location>
        <begin position="22"/>
        <end position="38"/>
    </location>
</feature>
<feature type="non-terminal residue" evidence="2">
    <location>
        <position position="1"/>
    </location>
</feature>